<evidence type="ECO:0000256" key="3">
    <source>
        <dbReference type="ARBA" id="ARBA00022989"/>
    </source>
</evidence>
<dbReference type="eggNOG" id="COG2116">
    <property type="taxonomic scope" value="Bacteria"/>
</dbReference>
<dbReference type="STRING" id="926567.TheveDRAFT_1719"/>
<feature type="transmembrane region" description="Helical" evidence="6">
    <location>
        <begin position="106"/>
        <end position="127"/>
    </location>
</feature>
<dbReference type="GO" id="GO:0005886">
    <property type="term" value="C:plasma membrane"/>
    <property type="evidence" value="ECO:0007669"/>
    <property type="project" value="TreeGrafter"/>
</dbReference>
<feature type="transmembrane region" description="Helical" evidence="6">
    <location>
        <begin position="157"/>
        <end position="175"/>
    </location>
</feature>
<feature type="transmembrane region" description="Helical" evidence="6">
    <location>
        <begin position="61"/>
        <end position="85"/>
    </location>
</feature>
<dbReference type="Pfam" id="PF01226">
    <property type="entry name" value="Form_Nir_trans"/>
    <property type="match status" value="1"/>
</dbReference>
<organism evidence="7 8">
    <name type="scientific">Thermanaerovibrio velox DSM 12556</name>
    <dbReference type="NCBI Taxonomy" id="926567"/>
    <lineage>
        <taxon>Bacteria</taxon>
        <taxon>Thermotogati</taxon>
        <taxon>Synergistota</taxon>
        <taxon>Synergistia</taxon>
        <taxon>Synergistales</taxon>
        <taxon>Synergistaceae</taxon>
        <taxon>Thermanaerovibrio</taxon>
    </lineage>
</organism>
<comment type="similarity">
    <text evidence="5">Belongs to the FNT transporter (TC 1.A.16) family.</text>
</comment>
<evidence type="ECO:0000256" key="6">
    <source>
        <dbReference type="SAM" id="Phobius"/>
    </source>
</evidence>
<dbReference type="EMBL" id="CM001377">
    <property type="protein sequence ID" value="EHM10837.1"/>
    <property type="molecule type" value="Genomic_DNA"/>
</dbReference>
<dbReference type="Gene3D" id="1.20.1080.10">
    <property type="entry name" value="Glycerol uptake facilitator protein"/>
    <property type="match status" value="1"/>
</dbReference>
<evidence type="ECO:0000256" key="5">
    <source>
        <dbReference type="ARBA" id="ARBA00049660"/>
    </source>
</evidence>
<keyword evidence="3 6" id="KW-1133">Transmembrane helix</keyword>
<name>H0UQS2_9BACT</name>
<dbReference type="InterPro" id="IPR024002">
    <property type="entry name" value="For/NO2_transpt_CS"/>
</dbReference>
<feature type="transmembrane region" description="Helical" evidence="6">
    <location>
        <begin position="187"/>
        <end position="211"/>
    </location>
</feature>
<dbReference type="PROSITE" id="PS01005">
    <property type="entry name" value="FORMATE_NITRITE_TP_1"/>
    <property type="match status" value="1"/>
</dbReference>
<keyword evidence="2 6" id="KW-0812">Transmembrane</keyword>
<dbReference type="AlphaFoldDB" id="H0UQS2"/>
<dbReference type="PANTHER" id="PTHR30520">
    <property type="entry name" value="FORMATE TRANSPORTER-RELATED"/>
    <property type="match status" value="1"/>
</dbReference>
<evidence type="ECO:0000313" key="7">
    <source>
        <dbReference type="EMBL" id="EHM10837.1"/>
    </source>
</evidence>
<keyword evidence="4 6" id="KW-0472">Membrane</keyword>
<dbReference type="GO" id="GO:0015499">
    <property type="term" value="F:formate transmembrane transporter activity"/>
    <property type="evidence" value="ECO:0007669"/>
    <property type="project" value="TreeGrafter"/>
</dbReference>
<keyword evidence="8" id="KW-1185">Reference proteome</keyword>
<feature type="transmembrane region" description="Helical" evidence="6">
    <location>
        <begin position="231"/>
        <end position="258"/>
    </location>
</feature>
<accession>H0UQS2</accession>
<gene>
    <name evidence="7" type="ORF">TheveDRAFT_1719</name>
</gene>
<evidence type="ECO:0000256" key="1">
    <source>
        <dbReference type="ARBA" id="ARBA00004141"/>
    </source>
</evidence>
<feature type="transmembrane region" description="Helical" evidence="6">
    <location>
        <begin position="29"/>
        <end position="49"/>
    </location>
</feature>
<proteinExistence type="inferred from homology"/>
<dbReference type="InterPro" id="IPR023271">
    <property type="entry name" value="Aquaporin-like"/>
</dbReference>
<evidence type="ECO:0000256" key="2">
    <source>
        <dbReference type="ARBA" id="ARBA00022692"/>
    </source>
</evidence>
<protein>
    <submittedName>
        <fullName evidence="7">Formate/nitrite transporter family protein</fullName>
    </submittedName>
</protein>
<evidence type="ECO:0000313" key="8">
    <source>
        <dbReference type="Proteomes" id="UP000005730"/>
    </source>
</evidence>
<dbReference type="InterPro" id="IPR000292">
    <property type="entry name" value="For/NO2_transpt"/>
</dbReference>
<evidence type="ECO:0000256" key="4">
    <source>
        <dbReference type="ARBA" id="ARBA00023136"/>
    </source>
</evidence>
<dbReference type="PANTHER" id="PTHR30520:SF6">
    <property type="entry name" value="FORMATE_NITRATE FAMILY TRANSPORTER (EUROFUNG)"/>
    <property type="match status" value="1"/>
</dbReference>
<reference evidence="7 8" key="1">
    <citation type="submission" date="2011-10" db="EMBL/GenBank/DDBJ databases">
        <title>The Noncontiguous Finished genome of Thermanaerovibrio velox DSM 12556.</title>
        <authorList>
            <consortium name="US DOE Joint Genome Institute (JGI-PGF)"/>
            <person name="Lucas S."/>
            <person name="Copeland A."/>
            <person name="Lapidus A."/>
            <person name="Glavina del Rio T."/>
            <person name="Dalin E."/>
            <person name="Tice H."/>
            <person name="Bruce D."/>
            <person name="Goodwin L."/>
            <person name="Pitluck S."/>
            <person name="Peters L."/>
            <person name="Mikhailova N."/>
            <person name="Teshima H."/>
            <person name="Kyrpides N."/>
            <person name="Mavromatis K."/>
            <person name="Ivanova N."/>
            <person name="Markowitz V."/>
            <person name="Cheng J.-F."/>
            <person name="Hugenholtz P."/>
            <person name="Woyke T."/>
            <person name="Wu D."/>
            <person name="Spring S."/>
            <person name="Brambilla E.-M."/>
            <person name="Klenk H.-P."/>
            <person name="Eisen J.A."/>
        </authorList>
    </citation>
    <scope>NUCLEOTIDE SEQUENCE [LARGE SCALE GENOMIC DNA]</scope>
    <source>
        <strain evidence="7 8">DSM 12556</strain>
    </source>
</reference>
<comment type="subcellular location">
    <subcellularLocation>
        <location evidence="1">Membrane</location>
        <topology evidence="1">Multi-pass membrane protein</topology>
    </subcellularLocation>
</comment>
<dbReference type="Proteomes" id="UP000005730">
    <property type="component" value="Chromosome"/>
</dbReference>
<dbReference type="HOGENOM" id="CLU_1730571_0_0_0"/>
<sequence>MVVSSPLEIGRKLCEVSTGKCGAPLGRTLVMGFLGGAYIALAGFFYTVVTQDGYGFVGVGVTRFLGGLAFSLGLVLVLVAGAELFTGNCLMPMPLLAGRLPLRGMVRNWCLVYLGNLLGALGVAFLIRLSGLDSGMVGENALKVAAVKMSIPLGRSFFRGVLCNWLVALAVWMSYGAHGVGGKTAAVVLPVSAFVVCGFEHSVANMYFLALGLMEVGRFVPHGVDISVVSFWGYLGNLVPVTLGNVAGASVFVAVAYWKALGDSLMSGDD</sequence>